<reference evidence="3 4" key="1">
    <citation type="journal article" date="2018" name="Int. J. Syst. Evol. Microbiol.">
        <title>Paraburkholderia azotifigens sp. nov., a nitrogen-fixing bacterium isolated from paddy soil.</title>
        <authorList>
            <person name="Choi G.M."/>
            <person name="Im W.T."/>
        </authorList>
    </citation>
    <scope>NUCLEOTIDE SEQUENCE [LARGE SCALE GENOMIC DNA]</scope>
    <source>
        <strain evidence="3 4">NF 2-5-3</strain>
    </source>
</reference>
<dbReference type="CDD" id="cd00130">
    <property type="entry name" value="PAS"/>
    <property type="match status" value="1"/>
</dbReference>
<dbReference type="Gene3D" id="3.30.450.20">
    <property type="entry name" value="PAS domain"/>
    <property type="match status" value="1"/>
</dbReference>
<name>A0A5C6V3C3_9BURK</name>
<proteinExistence type="predicted"/>
<keyword evidence="5" id="KW-1185">Reference proteome</keyword>
<dbReference type="Pfam" id="PF08447">
    <property type="entry name" value="PAS_3"/>
    <property type="match status" value="1"/>
</dbReference>
<evidence type="ECO:0000313" key="5">
    <source>
        <dbReference type="Proteomes" id="UP001481677"/>
    </source>
</evidence>
<evidence type="ECO:0000259" key="1">
    <source>
        <dbReference type="PROSITE" id="PS50113"/>
    </source>
</evidence>
<feature type="domain" description="PAC" evidence="1">
    <location>
        <begin position="54"/>
        <end position="97"/>
    </location>
</feature>
<gene>
    <name evidence="3" type="ORF">FRZ40_36485</name>
    <name evidence="2" type="ORF">V4C56_12240</name>
</gene>
<dbReference type="Proteomes" id="UP000321776">
    <property type="component" value="Unassembled WGS sequence"/>
</dbReference>
<dbReference type="SUPFAM" id="SSF55785">
    <property type="entry name" value="PYP-like sensor domain (PAS domain)"/>
    <property type="match status" value="1"/>
</dbReference>
<dbReference type="EMBL" id="VOQS01000005">
    <property type="protein sequence ID" value="TXC79823.1"/>
    <property type="molecule type" value="Genomic_DNA"/>
</dbReference>
<dbReference type="Proteomes" id="UP001481677">
    <property type="component" value="Unassembled WGS sequence"/>
</dbReference>
<evidence type="ECO:0000313" key="3">
    <source>
        <dbReference type="EMBL" id="TXC79823.1"/>
    </source>
</evidence>
<evidence type="ECO:0000313" key="2">
    <source>
        <dbReference type="EMBL" id="MEM5340396.1"/>
    </source>
</evidence>
<sequence length="97" mass="11173">MSADWRVMWHPEGKALIPDTSEPSHTWLNQYIHPDDRQSVMERIDRAIRNKSVFELEQRVVRADGSPGRVFSRAIPVFDEHGEIAEWIGTATEVKST</sequence>
<dbReference type="PROSITE" id="PS50113">
    <property type="entry name" value="PAC"/>
    <property type="match status" value="1"/>
</dbReference>
<evidence type="ECO:0000313" key="4">
    <source>
        <dbReference type="Proteomes" id="UP000321776"/>
    </source>
</evidence>
<dbReference type="EMBL" id="JAZHGA010000007">
    <property type="protein sequence ID" value="MEM5340396.1"/>
    <property type="molecule type" value="Genomic_DNA"/>
</dbReference>
<reference evidence="2 5" key="3">
    <citation type="submission" date="2024-01" db="EMBL/GenBank/DDBJ databases">
        <title>The diversity of rhizobia nodulating Mimosa spp. in eleven states of Brazil covering several biomes is determined by host plant, location, and edaphic factors.</title>
        <authorList>
            <person name="Rouws L."/>
            <person name="Barauna A."/>
            <person name="Beukes C."/>
            <person name="De Faria S.M."/>
            <person name="Gross E."/>
            <person name="Dos Reis Junior F.B."/>
            <person name="Simon M."/>
            <person name="Maluk M."/>
            <person name="Odee D.W."/>
            <person name="Kenicer G."/>
            <person name="Young J.P.W."/>
            <person name="Reis V.M."/>
            <person name="Zilli J."/>
            <person name="James E.K."/>
        </authorList>
    </citation>
    <scope>NUCLEOTIDE SEQUENCE [LARGE SCALE GENOMIC DNA]</scope>
    <source>
        <strain evidence="2 5">JPY530</strain>
    </source>
</reference>
<dbReference type="RefSeq" id="WP_147237425.1">
    <property type="nucleotide sequence ID" value="NZ_JAZHFZ010000006.1"/>
</dbReference>
<dbReference type="InterPro" id="IPR013655">
    <property type="entry name" value="PAS_fold_3"/>
</dbReference>
<dbReference type="InterPro" id="IPR000014">
    <property type="entry name" value="PAS"/>
</dbReference>
<organism evidence="3 4">
    <name type="scientific">Paraburkholderia azotifigens</name>
    <dbReference type="NCBI Taxonomy" id="2057004"/>
    <lineage>
        <taxon>Bacteria</taxon>
        <taxon>Pseudomonadati</taxon>
        <taxon>Pseudomonadota</taxon>
        <taxon>Betaproteobacteria</taxon>
        <taxon>Burkholderiales</taxon>
        <taxon>Burkholderiaceae</taxon>
        <taxon>Paraburkholderia</taxon>
    </lineage>
</organism>
<dbReference type="InterPro" id="IPR000700">
    <property type="entry name" value="PAS-assoc_C"/>
</dbReference>
<reference evidence="3" key="2">
    <citation type="submission" date="2019-08" db="EMBL/GenBank/DDBJ databases">
        <authorList>
            <person name="Im W.-T."/>
        </authorList>
    </citation>
    <scope>NUCLEOTIDE SEQUENCE</scope>
    <source>
        <strain evidence="3">NF 2-5-3</strain>
    </source>
</reference>
<comment type="caution">
    <text evidence="3">The sequence shown here is derived from an EMBL/GenBank/DDBJ whole genome shotgun (WGS) entry which is preliminary data.</text>
</comment>
<accession>A0A5C6V3C3</accession>
<dbReference type="InterPro" id="IPR035965">
    <property type="entry name" value="PAS-like_dom_sf"/>
</dbReference>
<protein>
    <submittedName>
        <fullName evidence="3">PAS domain-containing protein</fullName>
    </submittedName>
</protein>
<dbReference type="AlphaFoldDB" id="A0A5C6V3C3"/>